<keyword evidence="2" id="KW-1185">Reference proteome</keyword>
<gene>
    <name evidence="1" type="ORF">SPELUC_LOCUS10279</name>
</gene>
<organism evidence="1 2">
    <name type="scientific">Cetraspora pellucida</name>
    <dbReference type="NCBI Taxonomy" id="1433469"/>
    <lineage>
        <taxon>Eukaryota</taxon>
        <taxon>Fungi</taxon>
        <taxon>Fungi incertae sedis</taxon>
        <taxon>Mucoromycota</taxon>
        <taxon>Glomeromycotina</taxon>
        <taxon>Glomeromycetes</taxon>
        <taxon>Diversisporales</taxon>
        <taxon>Gigasporaceae</taxon>
        <taxon>Cetraspora</taxon>
    </lineage>
</organism>
<feature type="non-terminal residue" evidence="1">
    <location>
        <position position="42"/>
    </location>
</feature>
<sequence length="42" mass="4563">DEEMMATDAALEIMNNEKATTTNSATSKESLDNIEAEEVDAE</sequence>
<dbReference type="EMBL" id="CAJVPW010018767">
    <property type="protein sequence ID" value="CAG8683323.1"/>
    <property type="molecule type" value="Genomic_DNA"/>
</dbReference>
<feature type="non-terminal residue" evidence="1">
    <location>
        <position position="1"/>
    </location>
</feature>
<proteinExistence type="predicted"/>
<accession>A0ACA9NZX3</accession>
<name>A0ACA9NZX3_9GLOM</name>
<evidence type="ECO:0000313" key="1">
    <source>
        <dbReference type="EMBL" id="CAG8683323.1"/>
    </source>
</evidence>
<reference evidence="1" key="1">
    <citation type="submission" date="2021-06" db="EMBL/GenBank/DDBJ databases">
        <authorList>
            <person name="Kallberg Y."/>
            <person name="Tangrot J."/>
            <person name="Rosling A."/>
        </authorList>
    </citation>
    <scope>NUCLEOTIDE SEQUENCE</scope>
    <source>
        <strain evidence="1">28 12/20/2015</strain>
    </source>
</reference>
<evidence type="ECO:0000313" key="2">
    <source>
        <dbReference type="Proteomes" id="UP000789366"/>
    </source>
</evidence>
<dbReference type="Proteomes" id="UP000789366">
    <property type="component" value="Unassembled WGS sequence"/>
</dbReference>
<protein>
    <submittedName>
        <fullName evidence="1">15073_t:CDS:1</fullName>
    </submittedName>
</protein>
<comment type="caution">
    <text evidence="1">The sequence shown here is derived from an EMBL/GenBank/DDBJ whole genome shotgun (WGS) entry which is preliminary data.</text>
</comment>